<dbReference type="GO" id="GO:0072686">
    <property type="term" value="C:mitotic spindle"/>
    <property type="evidence" value="ECO:0007669"/>
    <property type="project" value="TreeGrafter"/>
</dbReference>
<evidence type="ECO:0000256" key="2">
    <source>
        <dbReference type="ARBA" id="ARBA00022490"/>
    </source>
</evidence>
<keyword evidence="7 9" id="KW-0505">Motor protein</keyword>
<feature type="domain" description="Kinesin motor" evidence="11">
    <location>
        <begin position="53"/>
        <end position="436"/>
    </location>
</feature>
<keyword evidence="3" id="KW-0597">Phosphoprotein</keyword>
<dbReference type="Gene3D" id="3.40.850.10">
    <property type="entry name" value="Kinesin motor domain"/>
    <property type="match status" value="1"/>
</dbReference>
<accession>A0A9N9XJ30</accession>
<evidence type="ECO:0000256" key="6">
    <source>
        <dbReference type="ARBA" id="ARBA00023054"/>
    </source>
</evidence>
<dbReference type="GO" id="GO:0005876">
    <property type="term" value="C:spindle microtubule"/>
    <property type="evidence" value="ECO:0007669"/>
    <property type="project" value="TreeGrafter"/>
</dbReference>
<evidence type="ECO:0000313" key="12">
    <source>
        <dbReference type="EMBL" id="CAG9854252.1"/>
    </source>
</evidence>
<feature type="coiled-coil region" evidence="10">
    <location>
        <begin position="479"/>
        <end position="513"/>
    </location>
</feature>
<evidence type="ECO:0000313" key="13">
    <source>
        <dbReference type="Proteomes" id="UP001153712"/>
    </source>
</evidence>
<evidence type="ECO:0000256" key="4">
    <source>
        <dbReference type="ARBA" id="ARBA00022741"/>
    </source>
</evidence>
<dbReference type="GO" id="GO:0008017">
    <property type="term" value="F:microtubule binding"/>
    <property type="evidence" value="ECO:0007669"/>
    <property type="project" value="InterPro"/>
</dbReference>
<evidence type="ECO:0000256" key="7">
    <source>
        <dbReference type="ARBA" id="ARBA00023175"/>
    </source>
</evidence>
<dbReference type="PANTHER" id="PTHR47970:SF29">
    <property type="entry name" value="KINESIN FAMILY MEMBER 20B"/>
    <property type="match status" value="1"/>
</dbReference>
<dbReference type="Pfam" id="PF00225">
    <property type="entry name" value="Kinesin"/>
    <property type="match status" value="1"/>
</dbReference>
<dbReference type="OrthoDB" id="123929at2759"/>
<keyword evidence="5 9" id="KW-0067">ATP-binding</keyword>
<sequence>MTTKLSLSYLTARDPSILAFNRFNVPKTQLTFSTKMDSTFTVSSTVIEEEQEHVNVFLKIRSDVDFNDENYEVSDKNFIVKKMHNLSLVKNVYSFSNIFHKTQTQEEIFNSVVKPKILDFLNGKNYSLFTYGASGSGKTYTIVGSPETPGIIPRSLDYTFRSIAKLIHEPTVMPLPNGTTIVINDAIKKEMESLKNCIMSSTAQVNYKDLYKQMQCRLSSENICSVSFDNGTNVSIWVSFVEIYNECIYDLLSKEKDKRLKLGSTGNDTYVKDLTQINVRSASEAFMILQYGLNKLNYAKTNVNMHSSRSHCIFTLKLVQTSKNNRHVIINNINFCDLAGSERLKKTLNRGSRLKESNNINTSLLVLGKCVDIVRNNQNKQENKLIPFRESKLTQIFQKALIGSEKMAIIININPSSEMLFETHCTLKFSAIAKSIVIHEQIPEVKLKKNRLSRSLRESLEGLENSDKFNLQIEESMPYRLLKLRFDDIKKSNEKLQEKYDDLRVKYEDLRHKFDNEVMELSEVDSLVKMEKAQVAENYSDALESEQKRHLETVSKITEEYEDKLTRYDNIFSTFFNSNYSPARPSVVYLSDSSDDDSDFVEDYSKEELIRIIKKNKKTCEEYKRKAERMEMYRELYRKIHTELLKLEENCDDVSFCD</sequence>
<dbReference type="GO" id="GO:0005634">
    <property type="term" value="C:nucleus"/>
    <property type="evidence" value="ECO:0007669"/>
    <property type="project" value="TreeGrafter"/>
</dbReference>
<dbReference type="AlphaFoldDB" id="A0A9N9XJ30"/>
<name>A0A9N9XJ30_PHYSR</name>
<keyword evidence="6 10" id="KW-0175">Coiled coil</keyword>
<dbReference type="GO" id="GO:0005524">
    <property type="term" value="F:ATP binding"/>
    <property type="evidence" value="ECO:0007669"/>
    <property type="project" value="UniProtKB-UniRule"/>
</dbReference>
<dbReference type="InterPro" id="IPR047149">
    <property type="entry name" value="KIF11-like"/>
</dbReference>
<evidence type="ECO:0000256" key="8">
    <source>
        <dbReference type="ARBA" id="ARBA00023212"/>
    </source>
</evidence>
<dbReference type="InterPro" id="IPR001752">
    <property type="entry name" value="Kinesin_motor_dom"/>
</dbReference>
<organism evidence="12 13">
    <name type="scientific">Phyllotreta striolata</name>
    <name type="common">Striped flea beetle</name>
    <name type="synonym">Crioceris striolata</name>
    <dbReference type="NCBI Taxonomy" id="444603"/>
    <lineage>
        <taxon>Eukaryota</taxon>
        <taxon>Metazoa</taxon>
        <taxon>Ecdysozoa</taxon>
        <taxon>Arthropoda</taxon>
        <taxon>Hexapoda</taxon>
        <taxon>Insecta</taxon>
        <taxon>Pterygota</taxon>
        <taxon>Neoptera</taxon>
        <taxon>Endopterygota</taxon>
        <taxon>Coleoptera</taxon>
        <taxon>Polyphaga</taxon>
        <taxon>Cucujiformia</taxon>
        <taxon>Chrysomeloidea</taxon>
        <taxon>Chrysomelidae</taxon>
        <taxon>Galerucinae</taxon>
        <taxon>Alticini</taxon>
        <taxon>Phyllotreta</taxon>
    </lineage>
</organism>
<evidence type="ECO:0000259" key="11">
    <source>
        <dbReference type="PROSITE" id="PS50067"/>
    </source>
</evidence>
<comment type="similarity">
    <text evidence="9">Belongs to the TRAFAC class myosin-kinesin ATPase superfamily. Kinesin family.</text>
</comment>
<dbReference type="GO" id="GO:0051231">
    <property type="term" value="P:spindle elongation"/>
    <property type="evidence" value="ECO:0007669"/>
    <property type="project" value="TreeGrafter"/>
</dbReference>
<evidence type="ECO:0000256" key="9">
    <source>
        <dbReference type="PROSITE-ProRule" id="PRU00283"/>
    </source>
</evidence>
<feature type="coiled-coil region" evidence="10">
    <location>
        <begin position="606"/>
        <end position="650"/>
    </location>
</feature>
<evidence type="ECO:0000256" key="1">
    <source>
        <dbReference type="ARBA" id="ARBA00004186"/>
    </source>
</evidence>
<keyword evidence="8" id="KW-0206">Cytoskeleton</keyword>
<dbReference type="PROSITE" id="PS50067">
    <property type="entry name" value="KINESIN_MOTOR_2"/>
    <property type="match status" value="1"/>
</dbReference>
<evidence type="ECO:0000256" key="10">
    <source>
        <dbReference type="SAM" id="Coils"/>
    </source>
</evidence>
<keyword evidence="13" id="KW-1185">Reference proteome</keyword>
<dbReference type="InterPro" id="IPR036961">
    <property type="entry name" value="Kinesin_motor_dom_sf"/>
</dbReference>
<protein>
    <recommendedName>
        <fullName evidence="11">Kinesin motor domain-containing protein</fullName>
    </recommendedName>
</protein>
<dbReference type="SMART" id="SM00129">
    <property type="entry name" value="KISc"/>
    <property type="match status" value="1"/>
</dbReference>
<comment type="subcellular location">
    <subcellularLocation>
        <location evidence="1">Cytoplasm</location>
        <location evidence="1">Cytoskeleton</location>
        <location evidence="1">Spindle</location>
    </subcellularLocation>
</comment>
<feature type="binding site" evidence="9">
    <location>
        <begin position="132"/>
        <end position="139"/>
    </location>
    <ligand>
        <name>ATP</name>
        <dbReference type="ChEBI" id="CHEBI:30616"/>
    </ligand>
</feature>
<dbReference type="InterPro" id="IPR027417">
    <property type="entry name" value="P-loop_NTPase"/>
</dbReference>
<dbReference type="PANTHER" id="PTHR47970">
    <property type="entry name" value="KINESIN-LIKE PROTEIN KIF11"/>
    <property type="match status" value="1"/>
</dbReference>
<evidence type="ECO:0000256" key="5">
    <source>
        <dbReference type="ARBA" id="ARBA00022840"/>
    </source>
</evidence>
<reference evidence="12" key="1">
    <citation type="submission" date="2022-01" db="EMBL/GenBank/DDBJ databases">
        <authorList>
            <person name="King R."/>
        </authorList>
    </citation>
    <scope>NUCLEOTIDE SEQUENCE</scope>
</reference>
<dbReference type="GO" id="GO:0090307">
    <property type="term" value="P:mitotic spindle assembly"/>
    <property type="evidence" value="ECO:0007669"/>
    <property type="project" value="TreeGrafter"/>
</dbReference>
<dbReference type="SUPFAM" id="SSF52540">
    <property type="entry name" value="P-loop containing nucleoside triphosphate hydrolases"/>
    <property type="match status" value="1"/>
</dbReference>
<dbReference type="GO" id="GO:0008574">
    <property type="term" value="F:plus-end-directed microtubule motor activity"/>
    <property type="evidence" value="ECO:0007669"/>
    <property type="project" value="TreeGrafter"/>
</dbReference>
<dbReference type="GO" id="GO:0007018">
    <property type="term" value="P:microtubule-based movement"/>
    <property type="evidence" value="ECO:0007669"/>
    <property type="project" value="InterPro"/>
</dbReference>
<gene>
    <name evidence="12" type="ORF">PHYEVI_LOCUS716</name>
</gene>
<keyword evidence="4 9" id="KW-0547">Nucleotide-binding</keyword>
<proteinExistence type="inferred from homology"/>
<evidence type="ECO:0000256" key="3">
    <source>
        <dbReference type="ARBA" id="ARBA00022553"/>
    </source>
</evidence>
<dbReference type="PRINTS" id="PR00380">
    <property type="entry name" value="KINESINHEAVY"/>
</dbReference>
<dbReference type="EMBL" id="OU900094">
    <property type="protein sequence ID" value="CAG9854252.1"/>
    <property type="molecule type" value="Genomic_DNA"/>
</dbReference>
<dbReference type="Proteomes" id="UP001153712">
    <property type="component" value="Chromosome 1"/>
</dbReference>
<keyword evidence="2" id="KW-0963">Cytoplasm</keyword>